<dbReference type="RefSeq" id="WP_206586991.1">
    <property type="nucleotide sequence ID" value="NZ_JAFKCU010000003.1"/>
</dbReference>
<organism evidence="13 14">
    <name type="scientific">Algoriphagus pacificus</name>
    <dbReference type="NCBI Taxonomy" id="2811234"/>
    <lineage>
        <taxon>Bacteria</taxon>
        <taxon>Pseudomonadati</taxon>
        <taxon>Bacteroidota</taxon>
        <taxon>Cytophagia</taxon>
        <taxon>Cytophagales</taxon>
        <taxon>Cyclobacteriaceae</taxon>
        <taxon>Algoriphagus</taxon>
    </lineage>
</organism>
<evidence type="ECO:0000256" key="5">
    <source>
        <dbReference type="ARBA" id="ARBA00022692"/>
    </source>
</evidence>
<evidence type="ECO:0000256" key="10">
    <source>
        <dbReference type="ARBA" id="ARBA00023201"/>
    </source>
</evidence>
<feature type="transmembrane region" description="Helical" evidence="12">
    <location>
        <begin position="376"/>
        <end position="398"/>
    </location>
</feature>
<evidence type="ECO:0000256" key="12">
    <source>
        <dbReference type="SAM" id="Phobius"/>
    </source>
</evidence>
<protein>
    <submittedName>
        <fullName evidence="13">Sodium:solute symporter</fullName>
    </submittedName>
</protein>
<dbReference type="Proteomes" id="UP000664480">
    <property type="component" value="Unassembled WGS sequence"/>
</dbReference>
<keyword evidence="10" id="KW-0739">Sodium transport</keyword>
<keyword evidence="7" id="KW-0915">Sodium</keyword>
<evidence type="ECO:0000313" key="14">
    <source>
        <dbReference type="Proteomes" id="UP000664480"/>
    </source>
</evidence>
<keyword evidence="9 12" id="KW-0472">Membrane</keyword>
<evidence type="ECO:0000256" key="11">
    <source>
        <dbReference type="RuleBase" id="RU362091"/>
    </source>
</evidence>
<comment type="caution">
    <text evidence="13">The sequence shown here is derived from an EMBL/GenBank/DDBJ whole genome shotgun (WGS) entry which is preliminary data.</text>
</comment>
<dbReference type="EMBL" id="JAFKCU010000003">
    <property type="protein sequence ID" value="MBN7816310.1"/>
    <property type="molecule type" value="Genomic_DNA"/>
</dbReference>
<feature type="transmembrane region" description="Helical" evidence="12">
    <location>
        <begin position="270"/>
        <end position="295"/>
    </location>
</feature>
<dbReference type="InterPro" id="IPR051163">
    <property type="entry name" value="Sodium:Solute_Symporter_SSF"/>
</dbReference>
<dbReference type="PANTHER" id="PTHR42985:SF32">
    <property type="entry name" value="SODIUM IODIDE SYMPORTER"/>
    <property type="match status" value="1"/>
</dbReference>
<sequence length="497" mass="54457">MDLPIIDLIVFFVYMAAIVLFGVSFSFRKRTALEYTTGGGRLPSWAIGMSIFATFVSSISFLALPGNAYLSNWNGFVFSLSIPLAAWIAVSYFVPLYRKLKSESAYYYLETRFGSWARVYASICYLLTQMARMGAIMYLLALPMNALFGWSIPVIITCTGISVIIYAMMGGIEAVIWTDAIQGIILIGGAVLCLLVILFSMPNGPGEVISIAAEANKFSLGSFDFNFVESTFWLILIYGLFINLQNFGIDQSYIQRYITAKTEKEAIKSTWLGSLLYVPVSLLFFFIGTTLFSYYQAFPDLLPADLQLPENADKVFPYFIVSGLPKGVTGILIASIFAAGMSTVSTSINSSATVFLSDHYRKYINKNATEKQSMRVLFLSSFVMGGISIVVALAFNGVSSALEAWWALSSIFSGGILGLFLLGFIVRKASSKAAAIGVLCGVLVIGWMSLSAVLFQGTALEGFQNTLHANLTIVMGTLTIFIVGFILSSFFQRKFEK</sequence>
<reference evidence="13 14" key="1">
    <citation type="submission" date="2021-03" db="EMBL/GenBank/DDBJ databases">
        <title>novel species isolated from a fishpond in China.</title>
        <authorList>
            <person name="Lu H."/>
            <person name="Cai Z."/>
        </authorList>
    </citation>
    <scope>NUCLEOTIDE SEQUENCE [LARGE SCALE GENOMIC DNA]</scope>
    <source>
        <strain evidence="13 14">YJ13C</strain>
    </source>
</reference>
<evidence type="ECO:0000256" key="4">
    <source>
        <dbReference type="ARBA" id="ARBA00022475"/>
    </source>
</evidence>
<dbReference type="InterPro" id="IPR001734">
    <property type="entry name" value="Na/solute_symporter"/>
</dbReference>
<feature type="transmembrane region" description="Helical" evidence="12">
    <location>
        <begin position="6"/>
        <end position="25"/>
    </location>
</feature>
<dbReference type="NCBIfam" id="TIGR00813">
    <property type="entry name" value="sss"/>
    <property type="match status" value="1"/>
</dbReference>
<feature type="transmembrane region" description="Helical" evidence="12">
    <location>
        <begin position="404"/>
        <end position="426"/>
    </location>
</feature>
<keyword evidence="8" id="KW-0406">Ion transport</keyword>
<keyword evidence="5 12" id="KW-0812">Transmembrane</keyword>
<dbReference type="PROSITE" id="PS50283">
    <property type="entry name" value="NA_SOLUT_SYMP_3"/>
    <property type="match status" value="1"/>
</dbReference>
<keyword evidence="4" id="KW-1003">Cell membrane</keyword>
<evidence type="ECO:0000256" key="3">
    <source>
        <dbReference type="ARBA" id="ARBA00022448"/>
    </source>
</evidence>
<evidence type="ECO:0000256" key="1">
    <source>
        <dbReference type="ARBA" id="ARBA00004651"/>
    </source>
</evidence>
<evidence type="ECO:0000256" key="9">
    <source>
        <dbReference type="ARBA" id="ARBA00023136"/>
    </source>
</evidence>
<feature type="transmembrane region" description="Helical" evidence="12">
    <location>
        <begin position="433"/>
        <end position="455"/>
    </location>
</feature>
<dbReference type="Gene3D" id="1.20.1730.10">
    <property type="entry name" value="Sodium/glucose cotransporter"/>
    <property type="match status" value="1"/>
</dbReference>
<keyword evidence="14" id="KW-1185">Reference proteome</keyword>
<feature type="transmembrane region" description="Helical" evidence="12">
    <location>
        <begin position="147"/>
        <end position="168"/>
    </location>
</feature>
<evidence type="ECO:0000256" key="2">
    <source>
        <dbReference type="ARBA" id="ARBA00006434"/>
    </source>
</evidence>
<evidence type="ECO:0000313" key="13">
    <source>
        <dbReference type="EMBL" id="MBN7816310.1"/>
    </source>
</evidence>
<proteinExistence type="inferred from homology"/>
<feature type="transmembrane region" description="Helical" evidence="12">
    <location>
        <begin position="76"/>
        <end position="98"/>
    </location>
</feature>
<feature type="transmembrane region" description="Helical" evidence="12">
    <location>
        <begin position="119"/>
        <end position="141"/>
    </location>
</feature>
<dbReference type="Pfam" id="PF00474">
    <property type="entry name" value="SSF"/>
    <property type="match status" value="1"/>
</dbReference>
<gene>
    <name evidence="13" type="ORF">J0A69_12750</name>
</gene>
<evidence type="ECO:0000256" key="8">
    <source>
        <dbReference type="ARBA" id="ARBA00023065"/>
    </source>
</evidence>
<keyword evidence="6 12" id="KW-1133">Transmembrane helix</keyword>
<accession>A0ABS3CJ92</accession>
<name>A0ABS3CJ92_9BACT</name>
<dbReference type="CDD" id="cd11495">
    <property type="entry name" value="SLC5sbd_NIS-like_u3"/>
    <property type="match status" value="1"/>
</dbReference>
<feature type="transmembrane region" description="Helical" evidence="12">
    <location>
        <begin position="45"/>
        <end position="64"/>
    </location>
</feature>
<evidence type="ECO:0000256" key="6">
    <source>
        <dbReference type="ARBA" id="ARBA00022989"/>
    </source>
</evidence>
<evidence type="ECO:0000256" key="7">
    <source>
        <dbReference type="ARBA" id="ARBA00023053"/>
    </source>
</evidence>
<feature type="transmembrane region" description="Helical" evidence="12">
    <location>
        <begin position="315"/>
        <end position="339"/>
    </location>
</feature>
<dbReference type="PANTHER" id="PTHR42985">
    <property type="entry name" value="SODIUM-COUPLED MONOCARBOXYLATE TRANSPORTER"/>
    <property type="match status" value="1"/>
</dbReference>
<comment type="subcellular location">
    <subcellularLocation>
        <location evidence="1">Cell membrane</location>
        <topology evidence="1">Multi-pass membrane protein</topology>
    </subcellularLocation>
</comment>
<feature type="transmembrane region" description="Helical" evidence="12">
    <location>
        <begin position="230"/>
        <end position="249"/>
    </location>
</feature>
<feature type="transmembrane region" description="Helical" evidence="12">
    <location>
        <begin position="467"/>
        <end position="491"/>
    </location>
</feature>
<keyword evidence="3" id="KW-0813">Transport</keyword>
<dbReference type="InterPro" id="IPR038377">
    <property type="entry name" value="Na/Glc_symporter_sf"/>
</dbReference>
<comment type="similarity">
    <text evidence="2 11">Belongs to the sodium:solute symporter (SSF) (TC 2.A.21) family.</text>
</comment>
<feature type="transmembrane region" description="Helical" evidence="12">
    <location>
        <begin position="180"/>
        <end position="201"/>
    </location>
</feature>